<evidence type="ECO:0000313" key="2">
    <source>
        <dbReference type="Proteomes" id="UP000289269"/>
    </source>
</evidence>
<dbReference type="Proteomes" id="UP000289269">
    <property type="component" value="Unassembled WGS sequence"/>
</dbReference>
<keyword evidence="2" id="KW-1185">Reference proteome</keyword>
<accession>A0A4Q0AIT8</accession>
<protein>
    <submittedName>
        <fullName evidence="1">Uncharacterized protein</fullName>
    </submittedName>
</protein>
<proteinExistence type="predicted"/>
<reference evidence="1" key="1">
    <citation type="submission" date="2019-01" db="EMBL/GenBank/DDBJ databases">
        <title>Genomic signatures and co-occurrence patterns of the ultra-small Saccharimodia (Patescibacteria phylum) suggest a symbiotic lifestyle.</title>
        <authorList>
            <person name="Lemos L."/>
            <person name="Medeiros J."/>
            <person name="Andreote F."/>
            <person name="Fernandes G."/>
            <person name="Varani A."/>
            <person name="Oliveira G."/>
            <person name="Pylro V."/>
        </authorList>
    </citation>
    <scope>NUCLEOTIDE SEQUENCE [LARGE SCALE GENOMIC DNA]</scope>
    <source>
        <strain evidence="1">AMD01</strain>
    </source>
</reference>
<evidence type="ECO:0000313" key="1">
    <source>
        <dbReference type="EMBL" id="RWZ78981.1"/>
    </source>
</evidence>
<sequence>MLLDQETYKGLNEAREHGQVEASATAFGPENGLRFDCAANSSAEELAKAVVAHWRAHNVRIRFSALDSQAWRSQGMSLLTLRDQPDFTKLESLKEAWVVVPMEVDLSPGQVPQRFYERRRHTTWLFEQSGDRLGGSPDHLIVPADLTAVMEKLALSEASGGIRPDVEQLGRLAAAAMLPRQRLAS</sequence>
<dbReference type="EMBL" id="SCKW01000024">
    <property type="protein sequence ID" value="RWZ78981.1"/>
    <property type="molecule type" value="Genomic_DNA"/>
</dbReference>
<name>A0A4Q0AIT8_9BACT</name>
<comment type="caution">
    <text evidence="1">The sequence shown here is derived from an EMBL/GenBank/DDBJ whole genome shotgun (WGS) entry which is preliminary data.</text>
</comment>
<organism evidence="1 2">
    <name type="scientific">Candidatus Chaera renei</name>
    <dbReference type="NCBI Taxonomy" id="2506947"/>
    <lineage>
        <taxon>Bacteria</taxon>
        <taxon>Candidatus Saccharimonadota</taxon>
        <taxon>Candidatus Saccharimonadia</taxon>
        <taxon>Candidatus Saccharimonadales</taxon>
        <taxon>Candidatus Saccharimonadaceae</taxon>
        <taxon>Candidatus Chaera</taxon>
    </lineage>
</organism>
<dbReference type="AlphaFoldDB" id="A0A4Q0AIT8"/>
<gene>
    <name evidence="1" type="ORF">EOT04_02490</name>
</gene>